<feature type="compositionally biased region" description="Low complexity" evidence="1">
    <location>
        <begin position="135"/>
        <end position="145"/>
    </location>
</feature>
<feature type="compositionally biased region" description="Polar residues" evidence="1">
    <location>
        <begin position="91"/>
        <end position="111"/>
    </location>
</feature>
<dbReference type="AlphaFoldDB" id="W8F296"/>
<evidence type="ECO:0000313" key="4">
    <source>
        <dbReference type="Proteomes" id="UP000019423"/>
    </source>
</evidence>
<sequence>MRTPDMSDEELDRLFRHGAEAYPDEVSLAGWLKLEEQLDTAARQQQLQQLVRRRVVRLFVAEVALVLLLVGLWQATGGRTFWADMSTATAETSSDLVPSRSPTVTSRSQPASQPPRAASSTSSLLAPPFGVGREQQTAASSQRAASHTTAVADKVLAAGHRQALLLAIVHHHRPRVRQVTRHPKKTSSVLQPAAAATVATEVNYEVAAAGPATPETSIRPGPETSAVAATLEANPDSLLVPQVLAAALGSPVALTDTTQHRPLRLKPNSRLLLGLMAGPEATAILPGPAPRVGGTVGVLLEYRVLPRWRVRTGLVRNIKRYAAHGADYNPPPDYWTHRIPIDQVEANCRILEIPLDVRYDAILRPTHTFYATAGLTSLLMRNERYTYLYELNGRYVSRSWSLARGSNAPFRLVQLSVGMEHVAGSRWTMQAEPFVKMPLGGVGFGQIKLSSAGLLLGVKYGLFRPRPTAP</sequence>
<dbReference type="RefSeq" id="WP_155833044.1">
    <property type="nucleotide sequence ID" value="NZ_CP007145.1"/>
</dbReference>
<feature type="compositionally biased region" description="Low complexity" evidence="1">
    <location>
        <begin position="114"/>
        <end position="128"/>
    </location>
</feature>
<gene>
    <name evidence="3" type="ORF">Hsw_3453</name>
</gene>
<accession>W8F296</accession>
<evidence type="ECO:0000313" key="3">
    <source>
        <dbReference type="EMBL" id="AHJ99048.1"/>
    </source>
</evidence>
<dbReference type="OrthoDB" id="1523584at2"/>
<evidence type="ECO:0000256" key="2">
    <source>
        <dbReference type="SAM" id="Phobius"/>
    </source>
</evidence>
<keyword evidence="2" id="KW-0472">Membrane</keyword>
<dbReference type="PATRIC" id="fig|1227739.3.peg.3611"/>
<dbReference type="EMBL" id="CP007145">
    <property type="protein sequence ID" value="AHJ99048.1"/>
    <property type="molecule type" value="Genomic_DNA"/>
</dbReference>
<organism evidence="3 4">
    <name type="scientific">Hymenobacter swuensis DY53</name>
    <dbReference type="NCBI Taxonomy" id="1227739"/>
    <lineage>
        <taxon>Bacteria</taxon>
        <taxon>Pseudomonadati</taxon>
        <taxon>Bacteroidota</taxon>
        <taxon>Cytophagia</taxon>
        <taxon>Cytophagales</taxon>
        <taxon>Hymenobacteraceae</taxon>
        <taxon>Hymenobacter</taxon>
    </lineage>
</organism>
<dbReference type="eggNOG" id="COG3266">
    <property type="taxonomic scope" value="Bacteria"/>
</dbReference>
<reference evidence="3 4" key="1">
    <citation type="submission" date="2014-01" db="EMBL/GenBank/DDBJ databases">
        <title>Complete genome sequence of ionizing-radiation resistance bacterium Hymenobacter swuensis DY53.</title>
        <authorList>
            <person name="Jung J.-H."/>
            <person name="Jeong S.-W."/>
            <person name="Joe M.-H."/>
            <person name="Cho y.-j."/>
            <person name="Kim M.-K."/>
            <person name="Lim S.-Y."/>
        </authorList>
    </citation>
    <scope>NUCLEOTIDE SEQUENCE [LARGE SCALE GENOMIC DNA]</scope>
    <source>
        <strain evidence="3 4">DY53</strain>
    </source>
</reference>
<keyword evidence="2" id="KW-0812">Transmembrane</keyword>
<feature type="transmembrane region" description="Helical" evidence="2">
    <location>
        <begin position="55"/>
        <end position="75"/>
    </location>
</feature>
<evidence type="ECO:0008006" key="5">
    <source>
        <dbReference type="Google" id="ProtNLM"/>
    </source>
</evidence>
<dbReference type="KEGG" id="hsw:Hsw_3453"/>
<dbReference type="Proteomes" id="UP000019423">
    <property type="component" value="Chromosome"/>
</dbReference>
<dbReference type="HOGENOM" id="CLU_036812_0_0_10"/>
<feature type="region of interest" description="Disordered" evidence="1">
    <location>
        <begin position="91"/>
        <end position="145"/>
    </location>
</feature>
<proteinExistence type="predicted"/>
<keyword evidence="2" id="KW-1133">Transmembrane helix</keyword>
<name>W8F296_9BACT</name>
<keyword evidence="4" id="KW-1185">Reference proteome</keyword>
<protein>
    <recommendedName>
        <fullName evidence="5">Outer membrane protein beta-barrel domain-containing protein</fullName>
    </recommendedName>
</protein>
<evidence type="ECO:0000256" key="1">
    <source>
        <dbReference type="SAM" id="MobiDB-lite"/>
    </source>
</evidence>
<dbReference type="STRING" id="1227739.Hsw_3453"/>